<keyword evidence="2" id="KW-1185">Reference proteome</keyword>
<dbReference type="Proteomes" id="UP000073601">
    <property type="component" value="Unassembled WGS sequence"/>
</dbReference>
<organism evidence="1 2">
    <name type="scientific">Grimontia marina</name>
    <dbReference type="NCBI Taxonomy" id="646534"/>
    <lineage>
        <taxon>Bacteria</taxon>
        <taxon>Pseudomonadati</taxon>
        <taxon>Pseudomonadota</taxon>
        <taxon>Gammaproteobacteria</taxon>
        <taxon>Vibrionales</taxon>
        <taxon>Vibrionaceae</taxon>
        <taxon>Grimontia</taxon>
    </lineage>
</organism>
<name>A0A128FL66_9GAMM</name>
<accession>A0A128FL66</accession>
<protein>
    <submittedName>
        <fullName evidence="1">Uncharacterized protein</fullName>
    </submittedName>
</protein>
<gene>
    <name evidence="1" type="ORF">GMA8713_04997</name>
</gene>
<sequence length="107" mass="12205">MRQLLRQTSRNLTSVCLSRCFLRKRRPCEADCLRSAANTGLERQKMIDHRRSDGANPEDGRLLTQWVAAHYSVVEQKVEQVSALHKAVTRKAHQVSVGARHITKLQT</sequence>
<proteinExistence type="predicted"/>
<evidence type="ECO:0000313" key="2">
    <source>
        <dbReference type="Proteomes" id="UP000073601"/>
    </source>
</evidence>
<dbReference type="AlphaFoldDB" id="A0A128FL66"/>
<reference evidence="2" key="1">
    <citation type="submission" date="2016-02" db="EMBL/GenBank/DDBJ databases">
        <authorList>
            <person name="Rodrigo-Torres Lidia"/>
            <person name="Arahal R.David."/>
        </authorList>
    </citation>
    <scope>NUCLEOTIDE SEQUENCE [LARGE SCALE GENOMIC DNA]</scope>
    <source>
        <strain evidence="2">CECT 8713</strain>
    </source>
</reference>
<evidence type="ECO:0000313" key="1">
    <source>
        <dbReference type="EMBL" id="CZF86956.1"/>
    </source>
</evidence>
<dbReference type="EMBL" id="FIZY01000099">
    <property type="protein sequence ID" value="CZF86956.1"/>
    <property type="molecule type" value="Genomic_DNA"/>
</dbReference>